<evidence type="ECO:0000313" key="3">
    <source>
        <dbReference type="EMBL" id="KAF2789537.1"/>
    </source>
</evidence>
<keyword evidence="2" id="KW-0732">Signal</keyword>
<gene>
    <name evidence="3" type="ORF">K505DRAFT_365511</name>
</gene>
<accession>A0A6A6X0U6</accession>
<evidence type="ECO:0000313" key="4">
    <source>
        <dbReference type="Proteomes" id="UP000799757"/>
    </source>
</evidence>
<name>A0A6A6X0U6_9PLEO</name>
<keyword evidence="4" id="KW-1185">Reference proteome</keyword>
<reference evidence="3" key="1">
    <citation type="journal article" date="2020" name="Stud. Mycol.">
        <title>101 Dothideomycetes genomes: a test case for predicting lifestyles and emergence of pathogens.</title>
        <authorList>
            <person name="Haridas S."/>
            <person name="Albert R."/>
            <person name="Binder M."/>
            <person name="Bloem J."/>
            <person name="Labutti K."/>
            <person name="Salamov A."/>
            <person name="Andreopoulos B."/>
            <person name="Baker S."/>
            <person name="Barry K."/>
            <person name="Bills G."/>
            <person name="Bluhm B."/>
            <person name="Cannon C."/>
            <person name="Castanera R."/>
            <person name="Culley D."/>
            <person name="Daum C."/>
            <person name="Ezra D."/>
            <person name="Gonzalez J."/>
            <person name="Henrissat B."/>
            <person name="Kuo A."/>
            <person name="Liang C."/>
            <person name="Lipzen A."/>
            <person name="Lutzoni F."/>
            <person name="Magnuson J."/>
            <person name="Mondo S."/>
            <person name="Nolan M."/>
            <person name="Ohm R."/>
            <person name="Pangilinan J."/>
            <person name="Park H.-J."/>
            <person name="Ramirez L."/>
            <person name="Alfaro M."/>
            <person name="Sun H."/>
            <person name="Tritt A."/>
            <person name="Yoshinaga Y."/>
            <person name="Zwiers L.-H."/>
            <person name="Turgeon B."/>
            <person name="Goodwin S."/>
            <person name="Spatafora J."/>
            <person name="Crous P."/>
            <person name="Grigoriev I."/>
        </authorList>
    </citation>
    <scope>NUCLEOTIDE SEQUENCE</scope>
    <source>
        <strain evidence="3">CBS 109.77</strain>
    </source>
</reference>
<evidence type="ECO:0000256" key="1">
    <source>
        <dbReference type="SAM" id="Phobius"/>
    </source>
</evidence>
<dbReference type="OrthoDB" id="3931847at2759"/>
<keyword evidence="1" id="KW-0812">Transmembrane</keyword>
<organism evidence="3 4">
    <name type="scientific">Melanomma pulvis-pyrius CBS 109.77</name>
    <dbReference type="NCBI Taxonomy" id="1314802"/>
    <lineage>
        <taxon>Eukaryota</taxon>
        <taxon>Fungi</taxon>
        <taxon>Dikarya</taxon>
        <taxon>Ascomycota</taxon>
        <taxon>Pezizomycotina</taxon>
        <taxon>Dothideomycetes</taxon>
        <taxon>Pleosporomycetidae</taxon>
        <taxon>Pleosporales</taxon>
        <taxon>Melanommataceae</taxon>
        <taxon>Melanomma</taxon>
    </lineage>
</organism>
<keyword evidence="1" id="KW-1133">Transmembrane helix</keyword>
<dbReference type="Proteomes" id="UP000799757">
    <property type="component" value="Unassembled WGS sequence"/>
</dbReference>
<proteinExistence type="predicted"/>
<feature type="transmembrane region" description="Helical" evidence="1">
    <location>
        <begin position="197"/>
        <end position="224"/>
    </location>
</feature>
<dbReference type="AlphaFoldDB" id="A0A6A6X0U6"/>
<dbReference type="EMBL" id="MU002129">
    <property type="protein sequence ID" value="KAF2789537.1"/>
    <property type="molecule type" value="Genomic_DNA"/>
</dbReference>
<protein>
    <submittedName>
        <fullName evidence="3">Uncharacterized protein</fullName>
    </submittedName>
</protein>
<feature type="chain" id="PRO_5025481925" evidence="2">
    <location>
        <begin position="25"/>
        <end position="247"/>
    </location>
</feature>
<sequence length="247" mass="27717">MPALSSFSSPLVVVLALLLSRTHAWRPSDNGCNNKICLTSFRWCESGGGKRDCYYPDFVYPQEDYAGPFPALVWEKEYDLTWKVKDSQGNGDVTITWEFQGGERPKGVFWSTQIDDKKSSFKFKPSQDMFRNSPNNISFTEAQGLVNQQTTLRIRRGTDDNDARSIETSDPFIVLTSTAPKFIDQAVTEQRRFSARVWQITAGVGVALSWVLASLVTWVLVAWLPKRRARKAMGSGQGLPLLPVGAR</sequence>
<evidence type="ECO:0000256" key="2">
    <source>
        <dbReference type="SAM" id="SignalP"/>
    </source>
</evidence>
<feature type="signal peptide" evidence="2">
    <location>
        <begin position="1"/>
        <end position="24"/>
    </location>
</feature>
<keyword evidence="1" id="KW-0472">Membrane</keyword>